<dbReference type="EMBL" id="OBEG01000004">
    <property type="protein sequence ID" value="SNY87269.1"/>
    <property type="molecule type" value="Genomic_DNA"/>
</dbReference>
<keyword evidence="4" id="KW-1185">Reference proteome</keyword>
<feature type="compositionally biased region" description="Low complexity" evidence="1">
    <location>
        <begin position="74"/>
        <end position="91"/>
    </location>
</feature>
<reference evidence="4" key="1">
    <citation type="submission" date="2017-09" db="EMBL/GenBank/DDBJ databases">
        <authorList>
            <person name="Varghese N."/>
            <person name="Submissions S."/>
        </authorList>
    </citation>
    <scope>NUCLEOTIDE SEQUENCE [LARGE SCALE GENOMIC DNA]</scope>
    <source>
        <strain evidence="4">DSM 45537</strain>
    </source>
</reference>
<feature type="region of interest" description="Disordered" evidence="1">
    <location>
        <begin position="1"/>
        <end position="35"/>
    </location>
</feature>
<organism evidence="3 4">
    <name type="scientific">Nocardia amikacinitolerans</name>
    <dbReference type="NCBI Taxonomy" id="756689"/>
    <lineage>
        <taxon>Bacteria</taxon>
        <taxon>Bacillati</taxon>
        <taxon>Actinomycetota</taxon>
        <taxon>Actinomycetes</taxon>
        <taxon>Mycobacteriales</taxon>
        <taxon>Nocardiaceae</taxon>
        <taxon>Nocardia</taxon>
    </lineage>
</organism>
<dbReference type="Proteomes" id="UP000219565">
    <property type="component" value="Unassembled WGS sequence"/>
</dbReference>
<keyword evidence="2" id="KW-1133">Transmembrane helix</keyword>
<proteinExistence type="predicted"/>
<evidence type="ECO:0000313" key="4">
    <source>
        <dbReference type="Proteomes" id="UP000219565"/>
    </source>
</evidence>
<evidence type="ECO:0000256" key="2">
    <source>
        <dbReference type="SAM" id="Phobius"/>
    </source>
</evidence>
<feature type="region of interest" description="Disordered" evidence="1">
    <location>
        <begin position="74"/>
        <end position="151"/>
    </location>
</feature>
<sequence>MIHRNAPPFTADYQTRRTAVTAPPPSMGVVSHRDSRSERREFRVLSKTNMRRGAIRVAVAGALVTIPLAAVAATASAEAPAEAAQAQQVSEGIALEGADVSRPHPGDGFPARPGPGGPRVEFRGPEHDFPGHGPRVLFREALPPTGSFGSS</sequence>
<evidence type="ECO:0000313" key="3">
    <source>
        <dbReference type="EMBL" id="SNY87269.1"/>
    </source>
</evidence>
<feature type="transmembrane region" description="Helical" evidence="2">
    <location>
        <begin position="53"/>
        <end position="75"/>
    </location>
</feature>
<gene>
    <name evidence="3" type="ORF">SAMN04244553_4210</name>
</gene>
<dbReference type="AlphaFoldDB" id="A0A285LQT4"/>
<keyword evidence="2" id="KW-0812">Transmembrane</keyword>
<keyword evidence="2" id="KW-0472">Membrane</keyword>
<protein>
    <submittedName>
        <fullName evidence="3">Uncharacterized protein</fullName>
    </submittedName>
</protein>
<accession>A0A285LQT4</accession>
<name>A0A285LQT4_9NOCA</name>
<evidence type="ECO:0000256" key="1">
    <source>
        <dbReference type="SAM" id="MobiDB-lite"/>
    </source>
</evidence>
<feature type="compositionally biased region" description="Basic and acidic residues" evidence="1">
    <location>
        <begin position="120"/>
        <end position="130"/>
    </location>
</feature>